<evidence type="ECO:0000313" key="21">
    <source>
        <dbReference type="EMBL" id="CAH3162602.1"/>
    </source>
</evidence>
<dbReference type="PANTHER" id="PTHR24317:SF7">
    <property type="entry name" value="PEROXISOMAL TRANS-2-ENOYL-COA REDUCTASE"/>
    <property type="match status" value="1"/>
</dbReference>
<keyword evidence="9" id="KW-0576">Peroxisome</keyword>
<dbReference type="Proteomes" id="UP001159405">
    <property type="component" value="Unassembled WGS sequence"/>
</dbReference>
<evidence type="ECO:0000256" key="7">
    <source>
        <dbReference type="ARBA" id="ARBA00023002"/>
    </source>
</evidence>
<protein>
    <recommendedName>
        <fullName evidence="14">Peroxisomal trans-2-enoyl-CoA reductase</fullName>
        <ecNumber evidence="13">1.3.1.38</ecNumber>
    </recommendedName>
</protein>
<dbReference type="PRINTS" id="PR00081">
    <property type="entry name" value="GDHRDH"/>
</dbReference>
<evidence type="ECO:0000313" key="22">
    <source>
        <dbReference type="Proteomes" id="UP001159405"/>
    </source>
</evidence>
<comment type="function">
    <text evidence="11">Participates in chain elongation of fatty acids. Catalyzes the reduction of trans-2-enoyl-CoAs of varying chain lengths from 6:1 to 16:1, having maximum activity with 10:1 CoA. Has no 2,4-dienoyl-CoA reductase activity.</text>
</comment>
<keyword evidence="10" id="KW-0275">Fatty acid biosynthesis</keyword>
<dbReference type="InterPro" id="IPR052388">
    <property type="entry name" value="Peroxisomal_t2-enoyl-CoA_red"/>
</dbReference>
<comment type="catalytic activity">
    <reaction evidence="16">
        <text>(2E)-tetradecenoyl-CoA + NADPH + H(+) = tetradecanoyl-CoA + NADP(+)</text>
        <dbReference type="Rhea" id="RHEA:44968"/>
        <dbReference type="ChEBI" id="CHEBI:15378"/>
        <dbReference type="ChEBI" id="CHEBI:57385"/>
        <dbReference type="ChEBI" id="CHEBI:57783"/>
        <dbReference type="ChEBI" id="CHEBI:58349"/>
        <dbReference type="ChEBI" id="CHEBI:61405"/>
    </reaction>
    <physiologicalReaction direction="left-to-right" evidence="16">
        <dbReference type="Rhea" id="RHEA:44969"/>
    </physiologicalReaction>
</comment>
<dbReference type="EC" id="1.3.1.38" evidence="13"/>
<reference evidence="21 22" key="1">
    <citation type="submission" date="2022-05" db="EMBL/GenBank/DDBJ databases">
        <authorList>
            <consortium name="Genoscope - CEA"/>
            <person name="William W."/>
        </authorList>
    </citation>
    <scope>NUCLEOTIDE SEQUENCE [LARGE SCALE GENOMIC DNA]</scope>
</reference>
<dbReference type="SUPFAM" id="SSF51735">
    <property type="entry name" value="NAD(P)-binding Rossmann-fold domains"/>
    <property type="match status" value="1"/>
</dbReference>
<comment type="catalytic activity">
    <reaction evidence="19">
        <text>(2E)-decenoyl-CoA + NADPH + H(+) = decanoyl-CoA + NADP(+)</text>
        <dbReference type="Rhea" id="RHEA:44960"/>
        <dbReference type="ChEBI" id="CHEBI:15378"/>
        <dbReference type="ChEBI" id="CHEBI:57783"/>
        <dbReference type="ChEBI" id="CHEBI:58349"/>
        <dbReference type="ChEBI" id="CHEBI:61406"/>
        <dbReference type="ChEBI" id="CHEBI:61430"/>
    </reaction>
    <physiologicalReaction direction="left-to-right" evidence="19">
        <dbReference type="Rhea" id="RHEA:44961"/>
    </physiologicalReaction>
</comment>
<keyword evidence="5" id="KW-0276">Fatty acid metabolism</keyword>
<evidence type="ECO:0000256" key="11">
    <source>
        <dbReference type="ARBA" id="ARBA00037124"/>
    </source>
</evidence>
<gene>
    <name evidence="21" type="ORF">PLOB_00005417</name>
</gene>
<name>A0ABN8QEE7_9CNID</name>
<comment type="catalytic activity">
    <reaction evidence="18">
        <text>a (2E)-enoyl-CoA + NADPH + H(+) = a 2,3-saturated acyl-CoA + NADP(+)</text>
        <dbReference type="Rhea" id="RHEA:33763"/>
        <dbReference type="ChEBI" id="CHEBI:15378"/>
        <dbReference type="ChEBI" id="CHEBI:57783"/>
        <dbReference type="ChEBI" id="CHEBI:58349"/>
        <dbReference type="ChEBI" id="CHEBI:58856"/>
        <dbReference type="ChEBI" id="CHEBI:65111"/>
        <dbReference type="EC" id="1.3.1.38"/>
    </reaction>
    <physiologicalReaction direction="left-to-right" evidence="18">
        <dbReference type="Rhea" id="RHEA:33764"/>
    </physiologicalReaction>
</comment>
<keyword evidence="6" id="KW-0521">NADP</keyword>
<comment type="subcellular location">
    <subcellularLocation>
        <location evidence="1">Peroxisome</location>
    </subcellularLocation>
</comment>
<evidence type="ECO:0000256" key="12">
    <source>
        <dbReference type="ARBA" id="ARBA00038622"/>
    </source>
</evidence>
<dbReference type="InterPro" id="IPR002347">
    <property type="entry name" value="SDR_fam"/>
</dbReference>
<dbReference type="Pfam" id="PF13561">
    <property type="entry name" value="adh_short_C2"/>
    <property type="match status" value="1"/>
</dbReference>
<proteinExistence type="predicted"/>
<evidence type="ECO:0000256" key="2">
    <source>
        <dbReference type="ARBA" id="ARBA00005189"/>
    </source>
</evidence>
<evidence type="ECO:0000256" key="4">
    <source>
        <dbReference type="ARBA" id="ARBA00022553"/>
    </source>
</evidence>
<comment type="subunit">
    <text evidence="12">Interacts with PEX5, probably required to target it into peroxisomes.</text>
</comment>
<evidence type="ECO:0000256" key="1">
    <source>
        <dbReference type="ARBA" id="ARBA00004275"/>
    </source>
</evidence>
<dbReference type="InterPro" id="IPR036291">
    <property type="entry name" value="NAD(P)-bd_dom_sf"/>
</dbReference>
<evidence type="ECO:0000256" key="16">
    <source>
        <dbReference type="ARBA" id="ARBA00048686"/>
    </source>
</evidence>
<comment type="caution">
    <text evidence="21">The sequence shown here is derived from an EMBL/GenBank/DDBJ whole genome shotgun (WGS) entry which is preliminary data.</text>
</comment>
<evidence type="ECO:0000256" key="9">
    <source>
        <dbReference type="ARBA" id="ARBA00023140"/>
    </source>
</evidence>
<evidence type="ECO:0000256" key="20">
    <source>
        <dbReference type="ARBA" id="ARBA00049559"/>
    </source>
</evidence>
<organism evidence="21 22">
    <name type="scientific">Porites lobata</name>
    <dbReference type="NCBI Taxonomy" id="104759"/>
    <lineage>
        <taxon>Eukaryota</taxon>
        <taxon>Metazoa</taxon>
        <taxon>Cnidaria</taxon>
        <taxon>Anthozoa</taxon>
        <taxon>Hexacorallia</taxon>
        <taxon>Scleractinia</taxon>
        <taxon>Fungiina</taxon>
        <taxon>Poritidae</taxon>
        <taxon>Porites</taxon>
    </lineage>
</organism>
<keyword evidence="7" id="KW-0560">Oxidoreductase</keyword>
<evidence type="ECO:0000256" key="6">
    <source>
        <dbReference type="ARBA" id="ARBA00022857"/>
    </source>
</evidence>
<evidence type="ECO:0000256" key="18">
    <source>
        <dbReference type="ARBA" id="ARBA00049251"/>
    </source>
</evidence>
<comment type="catalytic activity">
    <reaction evidence="17">
        <text>(2E)-hexenoyl-CoA + NADPH + H(+) = hexanoyl-CoA + NADP(+)</text>
        <dbReference type="Rhea" id="RHEA:44956"/>
        <dbReference type="ChEBI" id="CHEBI:15378"/>
        <dbReference type="ChEBI" id="CHEBI:57783"/>
        <dbReference type="ChEBI" id="CHEBI:58349"/>
        <dbReference type="ChEBI" id="CHEBI:62077"/>
        <dbReference type="ChEBI" id="CHEBI:62620"/>
    </reaction>
    <physiologicalReaction direction="left-to-right" evidence="17">
        <dbReference type="Rhea" id="RHEA:44957"/>
    </physiologicalReaction>
</comment>
<sequence length="288" mass="30972">MHSVFRSGLFEGKVAIVTGGGTGIGKAIARELIYLGSKVVISSRKEEKLLKAAVELSRYIQPSSSAEVKVIPCNIREEQQVTKLVEETLASYGKVDFLVNNGGGQFMSPVSNMSAKGWRAVVDTNLNGTFLCCKEVYRLWMSDNGGSIVNIIADMRKGFPGMAHTGAARAGVQNLTMSLAVEWIRNGIRINCVTPGVIYSDTAAQNYADPELFQKLRDKLPARRCGTTAEVAGAVTFLLSPAAAYITGTTIDVDGASSKVYASLFPSVADHCSLSEYSWDEPSVKSKL</sequence>
<evidence type="ECO:0000256" key="3">
    <source>
        <dbReference type="ARBA" id="ARBA00022516"/>
    </source>
</evidence>
<keyword evidence="22" id="KW-1185">Reference proteome</keyword>
<keyword evidence="4" id="KW-0597">Phosphoprotein</keyword>
<keyword evidence="3" id="KW-0444">Lipid biosynthesis</keyword>
<comment type="pathway">
    <text evidence="2">Lipid metabolism.</text>
</comment>
<evidence type="ECO:0000256" key="17">
    <source>
        <dbReference type="ARBA" id="ARBA00049108"/>
    </source>
</evidence>
<dbReference type="EMBL" id="CALNXK010000123">
    <property type="protein sequence ID" value="CAH3162602.1"/>
    <property type="molecule type" value="Genomic_DNA"/>
</dbReference>
<evidence type="ECO:0000256" key="15">
    <source>
        <dbReference type="ARBA" id="ARBA00047570"/>
    </source>
</evidence>
<evidence type="ECO:0000256" key="5">
    <source>
        <dbReference type="ARBA" id="ARBA00022832"/>
    </source>
</evidence>
<accession>A0ABN8QEE7</accession>
<evidence type="ECO:0000256" key="10">
    <source>
        <dbReference type="ARBA" id="ARBA00023160"/>
    </source>
</evidence>
<evidence type="ECO:0000256" key="13">
    <source>
        <dbReference type="ARBA" id="ARBA00038849"/>
    </source>
</evidence>
<keyword evidence="8" id="KW-0443">Lipid metabolism</keyword>
<comment type="catalytic activity">
    <reaction evidence="20">
        <text>(2E)-octenoyl-CoA + NADPH + H(+) = octanoyl-CoA + NADP(+)</text>
        <dbReference type="Rhea" id="RHEA:44952"/>
        <dbReference type="ChEBI" id="CHEBI:15378"/>
        <dbReference type="ChEBI" id="CHEBI:57386"/>
        <dbReference type="ChEBI" id="CHEBI:57783"/>
        <dbReference type="ChEBI" id="CHEBI:58349"/>
        <dbReference type="ChEBI" id="CHEBI:62242"/>
    </reaction>
    <physiologicalReaction direction="left-to-right" evidence="20">
        <dbReference type="Rhea" id="RHEA:44953"/>
    </physiologicalReaction>
</comment>
<dbReference type="PANTHER" id="PTHR24317">
    <property type="entry name" value="PEROXISOMAL TRANS-2-ENOYL-COA REDUCTASE"/>
    <property type="match status" value="1"/>
</dbReference>
<evidence type="ECO:0000256" key="8">
    <source>
        <dbReference type="ARBA" id="ARBA00023098"/>
    </source>
</evidence>
<comment type="catalytic activity">
    <reaction evidence="15">
        <text>(2E)-dodecenoyl-CoA + NADPH + H(+) = dodecanoyl-CoA + NADP(+)</text>
        <dbReference type="Rhea" id="RHEA:44964"/>
        <dbReference type="ChEBI" id="CHEBI:15378"/>
        <dbReference type="ChEBI" id="CHEBI:57330"/>
        <dbReference type="ChEBI" id="CHEBI:57375"/>
        <dbReference type="ChEBI" id="CHEBI:57783"/>
        <dbReference type="ChEBI" id="CHEBI:58349"/>
    </reaction>
    <physiologicalReaction direction="left-to-right" evidence="15">
        <dbReference type="Rhea" id="RHEA:44965"/>
    </physiologicalReaction>
</comment>
<evidence type="ECO:0000256" key="14">
    <source>
        <dbReference type="ARBA" id="ARBA00041063"/>
    </source>
</evidence>
<dbReference type="Gene3D" id="3.40.50.720">
    <property type="entry name" value="NAD(P)-binding Rossmann-like Domain"/>
    <property type="match status" value="1"/>
</dbReference>
<evidence type="ECO:0000256" key="19">
    <source>
        <dbReference type="ARBA" id="ARBA00049386"/>
    </source>
</evidence>